<evidence type="ECO:0000256" key="1">
    <source>
        <dbReference type="SAM" id="MobiDB-lite"/>
    </source>
</evidence>
<feature type="compositionally biased region" description="Basic and acidic residues" evidence="1">
    <location>
        <begin position="93"/>
        <end position="104"/>
    </location>
</feature>
<proteinExistence type="predicted"/>
<reference evidence="2 3" key="1">
    <citation type="submission" date="2020-12" db="EMBL/GenBank/DDBJ databases">
        <title>Effect of drift, selection, and recombination on the evolution of hybrid genomes in Candida yeast pathogens.</title>
        <authorList>
            <person name="Mixao V."/>
            <person name="Ksiezopolska E."/>
            <person name="Saus E."/>
            <person name="Boekhout T."/>
            <person name="Gacser A."/>
            <person name="Gabaldon T."/>
        </authorList>
    </citation>
    <scope>NUCLEOTIDE SEQUENCE [LARGE SCALE GENOMIC DNA]</scope>
    <source>
        <strain evidence="2 3">BP57</strain>
    </source>
</reference>
<evidence type="ECO:0000313" key="3">
    <source>
        <dbReference type="Proteomes" id="UP000669133"/>
    </source>
</evidence>
<dbReference type="EMBL" id="JAEOAQ010000003">
    <property type="protein sequence ID" value="KAG5419125.1"/>
    <property type="molecule type" value="Genomic_DNA"/>
</dbReference>
<dbReference type="RefSeq" id="XP_067548241.1">
    <property type="nucleotide sequence ID" value="XM_067691797.1"/>
</dbReference>
<feature type="region of interest" description="Disordered" evidence="1">
    <location>
        <begin position="93"/>
        <end position="127"/>
    </location>
</feature>
<dbReference type="AlphaFoldDB" id="A0A8H7ZC44"/>
<protein>
    <submittedName>
        <fullName evidence="2">Uncharacterized protein</fullName>
    </submittedName>
</protein>
<feature type="compositionally biased region" description="Polar residues" evidence="1">
    <location>
        <begin position="112"/>
        <end position="127"/>
    </location>
</feature>
<evidence type="ECO:0000313" key="2">
    <source>
        <dbReference type="EMBL" id="KAG5419125.1"/>
    </source>
</evidence>
<keyword evidence="3" id="KW-1185">Reference proteome</keyword>
<sequence>MFKDNNHSQEKKNHDAFQTVESIAEDGDVGEFSSNTTALDSGGIDDAAFASLNTDSICAAIVRRLGLKSTFLDNLSNPSAYVIEKMRMVEEREASLDNRRKENAESSNSNEQNTGPFNKGQVSTEGHSISNNIMNKQLAAFDFKRSLLSVDRTLKQDTLIFPSAESYELFKQLTKEKTNDTMDADMAVESTGGPAEKSNDGHHIIPVTFKTTGQGLPLLRMQSPLGSSLRKNGPQLIFRKYKEDTTLPSYASDDTDFETFDYCFVYLKSFANYQRFIFDFFPNTSASFKVVMFQASFKPFADFTYKGTRFRVIGTSAANGFHNRFNQQMKLLVIDDDKPSLCDEIVNEKVKSRSFFRFKKSSQEDTHVEFDIDDAATYNNPIPKTEKFVEVLKLCCAHRLAFIPKNLSPFGGLKEAAIRQPKSGPIPKRSKDLGTTEIYQDLESMLENARAKTTTTEQLSTDTEVESFSNSTLSVDEDTTVLTVIFNTLREVVVKTSGKNAKASLVAPKGGANLGYYQSFG</sequence>
<gene>
    <name evidence="2" type="ORF">I9W82_002892</name>
</gene>
<dbReference type="OrthoDB" id="4024171at2759"/>
<dbReference type="Proteomes" id="UP000669133">
    <property type="component" value="Unassembled WGS sequence"/>
</dbReference>
<name>A0A8H7ZC44_9ASCO</name>
<dbReference type="GeneID" id="93651521"/>
<comment type="caution">
    <text evidence="2">The sequence shown here is derived from an EMBL/GenBank/DDBJ whole genome shotgun (WGS) entry which is preliminary data.</text>
</comment>
<organism evidence="2 3">
    <name type="scientific">Candida metapsilosis</name>
    <dbReference type="NCBI Taxonomy" id="273372"/>
    <lineage>
        <taxon>Eukaryota</taxon>
        <taxon>Fungi</taxon>
        <taxon>Dikarya</taxon>
        <taxon>Ascomycota</taxon>
        <taxon>Saccharomycotina</taxon>
        <taxon>Pichiomycetes</taxon>
        <taxon>Debaryomycetaceae</taxon>
        <taxon>Candida/Lodderomyces clade</taxon>
        <taxon>Candida</taxon>
    </lineage>
</organism>
<accession>A0A8H7ZC44</accession>